<evidence type="ECO:0000259" key="6">
    <source>
        <dbReference type="PROSITE" id="PS50404"/>
    </source>
</evidence>
<sequence length="258" mass="28885">MASNGLLNGLKLYGSWASPYTHRVQLALKLKGLEFEYIEEDLTNKSSSLLLHNPIYKKVPVLLHGDHSIVESVIILQYIDETWTDNSLLPSDPYERALVRFWCYFIDDKLGTALGTVFKSAGEEQKLAVGEVHENLKLVEGELQEGVFKGRRFFGGEKIGLLDIVLGCGSYWLSVFEKVADVKLIDSEMFPLFCSWLKDFEEQPEVKEIIPAIDKLLEYAHGVRQLMLSLSSAAGDPTTTTTTTTTTNNTDDDQGSKD</sequence>
<dbReference type="RefSeq" id="XP_039128375.1">
    <property type="nucleotide sequence ID" value="XM_039272441.1"/>
</dbReference>
<evidence type="ECO:0000313" key="9">
    <source>
        <dbReference type="RefSeq" id="XP_039128374.1"/>
    </source>
</evidence>
<evidence type="ECO:0000259" key="7">
    <source>
        <dbReference type="PROSITE" id="PS50405"/>
    </source>
</evidence>
<dbReference type="GO" id="GO:0004364">
    <property type="term" value="F:glutathione transferase activity"/>
    <property type="evidence" value="ECO:0007669"/>
    <property type="project" value="UniProtKB-EC"/>
</dbReference>
<dbReference type="SUPFAM" id="SSF52833">
    <property type="entry name" value="Thioredoxin-like"/>
    <property type="match status" value="1"/>
</dbReference>
<feature type="domain" description="GST C-terminal" evidence="7">
    <location>
        <begin position="92"/>
        <end position="226"/>
    </location>
</feature>
<evidence type="ECO:0000313" key="10">
    <source>
        <dbReference type="RefSeq" id="XP_039128375.1"/>
    </source>
</evidence>
<dbReference type="InterPro" id="IPR036249">
    <property type="entry name" value="Thioredoxin-like_sf"/>
</dbReference>
<dbReference type="Proteomes" id="UP001515500">
    <property type="component" value="Chromosome 7"/>
</dbReference>
<dbReference type="FunFam" id="3.40.30.10:FF:000044">
    <property type="entry name" value="Glutathione S-transferase GSTU6"/>
    <property type="match status" value="1"/>
</dbReference>
<dbReference type="FunFam" id="1.20.1050.10:FF:000016">
    <property type="entry name" value="Glutathione S-transferase U9"/>
    <property type="match status" value="1"/>
</dbReference>
<dbReference type="SFLD" id="SFLDS00019">
    <property type="entry name" value="Glutathione_Transferase_(cytos"/>
    <property type="match status" value="1"/>
</dbReference>
<dbReference type="CDD" id="cd03058">
    <property type="entry name" value="GST_N_Tau"/>
    <property type="match status" value="1"/>
</dbReference>
<proteinExistence type="inferred from homology"/>
<dbReference type="InterPro" id="IPR045074">
    <property type="entry name" value="GST_C_Tau"/>
</dbReference>
<dbReference type="InterPro" id="IPR004046">
    <property type="entry name" value="GST_C"/>
</dbReference>
<feature type="domain" description="GST N-terminal" evidence="6">
    <location>
        <begin position="8"/>
        <end position="87"/>
    </location>
</feature>
<comment type="catalytic activity">
    <reaction evidence="4">
        <text>RX + glutathione = an S-substituted glutathione + a halide anion + H(+)</text>
        <dbReference type="Rhea" id="RHEA:16437"/>
        <dbReference type="ChEBI" id="CHEBI:15378"/>
        <dbReference type="ChEBI" id="CHEBI:16042"/>
        <dbReference type="ChEBI" id="CHEBI:17792"/>
        <dbReference type="ChEBI" id="CHEBI:57925"/>
        <dbReference type="ChEBI" id="CHEBI:90779"/>
        <dbReference type="EC" id="2.5.1.18"/>
    </reaction>
</comment>
<dbReference type="InterPro" id="IPR045073">
    <property type="entry name" value="Omega/Tau-like"/>
</dbReference>
<dbReference type="RefSeq" id="XP_039128374.1">
    <property type="nucleotide sequence ID" value="XM_039272440.1"/>
</dbReference>
<gene>
    <name evidence="9 10" type="primary">LOC120264621</name>
</gene>
<dbReference type="SUPFAM" id="SSF47616">
    <property type="entry name" value="GST C-terminal domain-like"/>
    <property type="match status" value="1"/>
</dbReference>
<name>A0AB40BLV4_DIOCR</name>
<dbReference type="Gene3D" id="3.40.30.10">
    <property type="entry name" value="Glutaredoxin"/>
    <property type="match status" value="1"/>
</dbReference>
<dbReference type="Gene3D" id="1.20.1050.10">
    <property type="match status" value="1"/>
</dbReference>
<dbReference type="GO" id="GO:0005737">
    <property type="term" value="C:cytoplasm"/>
    <property type="evidence" value="ECO:0007669"/>
    <property type="project" value="TreeGrafter"/>
</dbReference>
<accession>A0AB40BLV4</accession>
<dbReference type="GO" id="GO:0006749">
    <property type="term" value="P:glutathione metabolic process"/>
    <property type="evidence" value="ECO:0007669"/>
    <property type="project" value="InterPro"/>
</dbReference>
<dbReference type="GO" id="GO:0009407">
    <property type="term" value="P:toxin catabolic process"/>
    <property type="evidence" value="ECO:0007669"/>
    <property type="project" value="UniProtKB-ARBA"/>
</dbReference>
<evidence type="ECO:0000256" key="5">
    <source>
        <dbReference type="SAM" id="MobiDB-lite"/>
    </source>
</evidence>
<reference evidence="9 10" key="1">
    <citation type="submission" date="2025-04" db="UniProtKB">
        <authorList>
            <consortium name="RefSeq"/>
        </authorList>
    </citation>
    <scope>IDENTIFICATION</scope>
</reference>
<dbReference type="PROSITE" id="PS50405">
    <property type="entry name" value="GST_CTER"/>
    <property type="match status" value="1"/>
</dbReference>
<organism evidence="8 9">
    <name type="scientific">Dioscorea cayennensis subsp. rotundata</name>
    <name type="common">White Guinea yam</name>
    <name type="synonym">Dioscorea rotundata</name>
    <dbReference type="NCBI Taxonomy" id="55577"/>
    <lineage>
        <taxon>Eukaryota</taxon>
        <taxon>Viridiplantae</taxon>
        <taxon>Streptophyta</taxon>
        <taxon>Embryophyta</taxon>
        <taxon>Tracheophyta</taxon>
        <taxon>Spermatophyta</taxon>
        <taxon>Magnoliopsida</taxon>
        <taxon>Liliopsida</taxon>
        <taxon>Dioscoreales</taxon>
        <taxon>Dioscoreaceae</taxon>
        <taxon>Dioscorea</taxon>
    </lineage>
</organism>
<evidence type="ECO:0000256" key="1">
    <source>
        <dbReference type="ARBA" id="ARBA00012452"/>
    </source>
</evidence>
<dbReference type="EC" id="2.5.1.18" evidence="1"/>
<dbReference type="InterPro" id="IPR004045">
    <property type="entry name" value="Glutathione_S-Trfase_N"/>
</dbReference>
<feature type="compositionally biased region" description="Low complexity" evidence="5">
    <location>
        <begin position="238"/>
        <end position="249"/>
    </location>
</feature>
<comment type="similarity">
    <text evidence="3">Belongs to the GST superfamily. Tau family.</text>
</comment>
<dbReference type="SFLD" id="SFLDG00358">
    <property type="entry name" value="Main_(cytGST)"/>
    <property type="match status" value="1"/>
</dbReference>
<evidence type="ECO:0000256" key="4">
    <source>
        <dbReference type="ARBA" id="ARBA00047960"/>
    </source>
</evidence>
<dbReference type="InterPro" id="IPR036282">
    <property type="entry name" value="Glutathione-S-Trfase_C_sf"/>
</dbReference>
<evidence type="ECO:0000256" key="3">
    <source>
        <dbReference type="ARBA" id="ARBA00025743"/>
    </source>
</evidence>
<dbReference type="PROSITE" id="PS50404">
    <property type="entry name" value="GST_NTER"/>
    <property type="match status" value="1"/>
</dbReference>
<protein>
    <recommendedName>
        <fullName evidence="1">glutathione transferase</fullName>
        <ecNumber evidence="1">2.5.1.18</ecNumber>
    </recommendedName>
</protein>
<dbReference type="AlphaFoldDB" id="A0AB40BLV4"/>
<dbReference type="Pfam" id="PF02798">
    <property type="entry name" value="GST_N"/>
    <property type="match status" value="1"/>
</dbReference>
<dbReference type="InterPro" id="IPR010987">
    <property type="entry name" value="Glutathione-S-Trfase_C-like"/>
</dbReference>
<keyword evidence="8" id="KW-1185">Reference proteome</keyword>
<dbReference type="SFLD" id="SFLDG01152">
    <property type="entry name" value="Main.3:_Omega-_and_Tau-like"/>
    <property type="match status" value="1"/>
</dbReference>
<dbReference type="InterPro" id="IPR040079">
    <property type="entry name" value="Glutathione_S-Trfase"/>
</dbReference>
<dbReference type="Pfam" id="PF00043">
    <property type="entry name" value="GST_C"/>
    <property type="match status" value="1"/>
</dbReference>
<evidence type="ECO:0000313" key="8">
    <source>
        <dbReference type="Proteomes" id="UP001515500"/>
    </source>
</evidence>
<feature type="region of interest" description="Disordered" evidence="5">
    <location>
        <begin position="233"/>
        <end position="258"/>
    </location>
</feature>
<evidence type="ECO:0000256" key="2">
    <source>
        <dbReference type="ARBA" id="ARBA00022679"/>
    </source>
</evidence>
<dbReference type="GeneID" id="120264621"/>
<keyword evidence="2" id="KW-0808">Transferase</keyword>
<dbReference type="CDD" id="cd03185">
    <property type="entry name" value="GST_C_Tau"/>
    <property type="match status" value="1"/>
</dbReference>
<dbReference type="PANTHER" id="PTHR11260:SF683">
    <property type="entry name" value="GLUTATHIONE TRANSFERASE"/>
    <property type="match status" value="1"/>
</dbReference>
<dbReference type="PANTHER" id="PTHR11260">
    <property type="entry name" value="GLUTATHIONE S-TRANSFERASE, GST, SUPERFAMILY, GST DOMAIN CONTAINING"/>
    <property type="match status" value="1"/>
</dbReference>